<organism evidence="2 3">
    <name type="scientific">Streptomyces caatingaensis</name>
    <dbReference type="NCBI Taxonomy" id="1678637"/>
    <lineage>
        <taxon>Bacteria</taxon>
        <taxon>Bacillati</taxon>
        <taxon>Actinomycetota</taxon>
        <taxon>Actinomycetes</taxon>
        <taxon>Kitasatosporales</taxon>
        <taxon>Streptomycetaceae</taxon>
        <taxon>Streptomyces</taxon>
    </lineage>
</organism>
<name>A0A0K9XA12_9ACTN</name>
<reference evidence="3" key="1">
    <citation type="submission" date="2015-07" db="EMBL/GenBank/DDBJ databases">
        <title>Draft genome sequence of Streptomyces sp. CMAA 1322, a bacterium isolated from Caatinga biome, from dry forest semiarid of Brazil.</title>
        <authorList>
            <person name="Santos S.N."/>
            <person name="Gacesa R."/>
            <person name="Taketani R.G."/>
            <person name="Long P.F."/>
            <person name="Melo I.S."/>
        </authorList>
    </citation>
    <scope>NUCLEOTIDE SEQUENCE [LARGE SCALE GENOMIC DNA]</scope>
    <source>
        <strain evidence="3">CMAA 1322</strain>
    </source>
</reference>
<gene>
    <name evidence="2" type="ORF">AC230_24740</name>
</gene>
<dbReference type="InterPro" id="IPR006311">
    <property type="entry name" value="TAT_signal"/>
</dbReference>
<sequence length="229" mass="24831">MRNVSRRAILGRTLGVASGILLSHTLLTTQANAKPKPPAPNLSEEAKRALAHQRRVQSGQRSANGWEMENLADDHGSIYTRPVPGTAVHGIQVRMGEIEWLLVHVIRRYNYEVDELRDGDVTGWRAPAAVRKHLAESNLASGTAVQIRSGSYPSGMSGGLFPLQRAAVHRIVKDLNGVVRWGGDDHHADESLFYIALPPGDGQLKKEAGKVFDEHYEPSRGAGVPSGGA</sequence>
<dbReference type="AlphaFoldDB" id="A0A0K9XA12"/>
<dbReference type="RefSeq" id="WP_049718491.1">
    <property type="nucleotide sequence ID" value="NZ_LFXA01000017.1"/>
</dbReference>
<dbReference type="EMBL" id="LFXA01000017">
    <property type="protein sequence ID" value="KNB49941.1"/>
    <property type="molecule type" value="Genomic_DNA"/>
</dbReference>
<dbReference type="PROSITE" id="PS51318">
    <property type="entry name" value="TAT"/>
    <property type="match status" value="1"/>
</dbReference>
<keyword evidence="1" id="KW-0732">Signal</keyword>
<evidence type="ECO:0000256" key="1">
    <source>
        <dbReference type="SAM" id="SignalP"/>
    </source>
</evidence>
<evidence type="ECO:0000313" key="2">
    <source>
        <dbReference type="EMBL" id="KNB49941.1"/>
    </source>
</evidence>
<keyword evidence="3" id="KW-1185">Reference proteome</keyword>
<proteinExistence type="predicted"/>
<evidence type="ECO:0000313" key="3">
    <source>
        <dbReference type="Proteomes" id="UP000037288"/>
    </source>
</evidence>
<comment type="caution">
    <text evidence="2">The sequence shown here is derived from an EMBL/GenBank/DDBJ whole genome shotgun (WGS) entry which is preliminary data.</text>
</comment>
<dbReference type="STRING" id="1678637.AC230_24740"/>
<feature type="chain" id="PRO_5005532410" evidence="1">
    <location>
        <begin position="34"/>
        <end position="229"/>
    </location>
</feature>
<protein>
    <submittedName>
        <fullName evidence="2">Uncharacterized protein</fullName>
    </submittedName>
</protein>
<dbReference type="OrthoDB" id="3631190at2"/>
<dbReference type="PATRIC" id="fig|1678637.3.peg.5284"/>
<accession>A0A0K9XA12</accession>
<feature type="signal peptide" evidence="1">
    <location>
        <begin position="1"/>
        <end position="33"/>
    </location>
</feature>
<dbReference type="Proteomes" id="UP000037288">
    <property type="component" value="Unassembled WGS sequence"/>
</dbReference>